<proteinExistence type="predicted"/>
<dbReference type="RefSeq" id="WP_188963492.1">
    <property type="nucleotide sequence ID" value="NZ_BMOE01000007.1"/>
</dbReference>
<gene>
    <name evidence="1" type="ORF">GCM10008939_23730</name>
</gene>
<evidence type="ECO:0000313" key="2">
    <source>
        <dbReference type="Proteomes" id="UP000635726"/>
    </source>
</evidence>
<evidence type="ECO:0000313" key="1">
    <source>
        <dbReference type="EMBL" id="GGJ79166.1"/>
    </source>
</evidence>
<dbReference type="EMBL" id="BMOE01000007">
    <property type="protein sequence ID" value="GGJ79166.1"/>
    <property type="molecule type" value="Genomic_DNA"/>
</dbReference>
<keyword evidence="2" id="KW-1185">Reference proteome</keyword>
<dbReference type="Proteomes" id="UP000635726">
    <property type="component" value="Unassembled WGS sequence"/>
</dbReference>
<protein>
    <submittedName>
        <fullName evidence="1">Uncharacterized protein</fullName>
    </submittedName>
</protein>
<reference evidence="1" key="1">
    <citation type="journal article" date="2014" name="Int. J. Syst. Evol. Microbiol.">
        <title>Complete genome sequence of Corynebacterium casei LMG S-19264T (=DSM 44701T), isolated from a smear-ripened cheese.</title>
        <authorList>
            <consortium name="US DOE Joint Genome Institute (JGI-PGF)"/>
            <person name="Walter F."/>
            <person name="Albersmeier A."/>
            <person name="Kalinowski J."/>
            <person name="Ruckert C."/>
        </authorList>
    </citation>
    <scope>NUCLEOTIDE SEQUENCE</scope>
    <source>
        <strain evidence="1">JCM 14371</strain>
    </source>
</reference>
<comment type="caution">
    <text evidence="1">The sequence shown here is derived from an EMBL/GenBank/DDBJ whole genome shotgun (WGS) entry which is preliminary data.</text>
</comment>
<reference evidence="1" key="2">
    <citation type="submission" date="2020-09" db="EMBL/GenBank/DDBJ databases">
        <authorList>
            <person name="Sun Q."/>
            <person name="Ohkuma M."/>
        </authorList>
    </citation>
    <scope>NUCLEOTIDE SEQUENCE</scope>
    <source>
        <strain evidence="1">JCM 14371</strain>
    </source>
</reference>
<accession>A0A917PHM5</accession>
<name>A0A917PHM5_9DEIO</name>
<dbReference type="AlphaFoldDB" id="A0A917PHM5"/>
<organism evidence="1 2">
    <name type="scientific">Deinococcus aquiradiocola</name>
    <dbReference type="NCBI Taxonomy" id="393059"/>
    <lineage>
        <taxon>Bacteria</taxon>
        <taxon>Thermotogati</taxon>
        <taxon>Deinococcota</taxon>
        <taxon>Deinococci</taxon>
        <taxon>Deinococcales</taxon>
        <taxon>Deinococcaceae</taxon>
        <taxon>Deinococcus</taxon>
    </lineage>
</organism>
<sequence>MDYVFNSYSPSSDSLSELVDSGVYDNFVFLYPGPIGSYFDIISNSSALNEVFIEDKIFLVENAISNYNSKIPVTENDIRIKFSEEGRVKISILANYDSEGMSVADFYTASNYLLELIGKIRNGKFTHKEVPEIAQDIYIKSCVLNDLIAVFEIMPFWKT</sequence>